<feature type="non-terminal residue" evidence="1">
    <location>
        <position position="96"/>
    </location>
</feature>
<name>A0AAV2IF67_LYMST</name>
<dbReference type="EMBL" id="CAXITT010000720">
    <property type="protein sequence ID" value="CAL1545547.1"/>
    <property type="molecule type" value="Genomic_DNA"/>
</dbReference>
<organism evidence="1 2">
    <name type="scientific">Lymnaea stagnalis</name>
    <name type="common">Great pond snail</name>
    <name type="synonym">Helix stagnalis</name>
    <dbReference type="NCBI Taxonomy" id="6523"/>
    <lineage>
        <taxon>Eukaryota</taxon>
        <taxon>Metazoa</taxon>
        <taxon>Spiralia</taxon>
        <taxon>Lophotrochozoa</taxon>
        <taxon>Mollusca</taxon>
        <taxon>Gastropoda</taxon>
        <taxon>Heterobranchia</taxon>
        <taxon>Euthyneura</taxon>
        <taxon>Panpulmonata</taxon>
        <taxon>Hygrophila</taxon>
        <taxon>Lymnaeoidea</taxon>
        <taxon>Lymnaeidae</taxon>
        <taxon>Lymnaea</taxon>
    </lineage>
</organism>
<evidence type="ECO:0000313" key="1">
    <source>
        <dbReference type="EMBL" id="CAL1545547.1"/>
    </source>
</evidence>
<protein>
    <submittedName>
        <fullName evidence="1">Uncharacterized protein</fullName>
    </submittedName>
</protein>
<keyword evidence="2" id="KW-1185">Reference proteome</keyword>
<gene>
    <name evidence="1" type="ORF">GSLYS_00019030001</name>
</gene>
<dbReference type="Proteomes" id="UP001497497">
    <property type="component" value="Unassembled WGS sequence"/>
</dbReference>
<dbReference type="AlphaFoldDB" id="A0AAV2IF67"/>
<evidence type="ECO:0000313" key="2">
    <source>
        <dbReference type="Proteomes" id="UP001497497"/>
    </source>
</evidence>
<accession>A0AAV2IF67</accession>
<reference evidence="1 2" key="1">
    <citation type="submission" date="2024-04" db="EMBL/GenBank/DDBJ databases">
        <authorList>
            <consortium name="Genoscope - CEA"/>
            <person name="William W."/>
        </authorList>
    </citation>
    <scope>NUCLEOTIDE SEQUENCE [LARGE SCALE GENOMIC DNA]</scope>
</reference>
<comment type="caution">
    <text evidence="1">The sequence shown here is derived from an EMBL/GenBank/DDBJ whole genome shotgun (WGS) entry which is preliminary data.</text>
</comment>
<proteinExistence type="predicted"/>
<feature type="non-terminal residue" evidence="1">
    <location>
        <position position="1"/>
    </location>
</feature>
<sequence length="96" mass="10960">LAHVRRNGYVLDLAKLDLNKLTDDELLMTIHSYPDNADGLCRRKLRMGTSLTEAGRFVMTRHQTPDPPCVIYSFGINYDFSFDDDASKLYGCHVYS</sequence>